<name>A0A285EJY5_9ACTN</name>
<dbReference type="PANTHER" id="PTHR47894">
    <property type="entry name" value="HTH-TYPE TRANSCRIPTIONAL REGULATOR GADX"/>
    <property type="match status" value="1"/>
</dbReference>
<feature type="domain" description="HTH araC/xylS-type" evidence="4">
    <location>
        <begin position="232"/>
        <end position="330"/>
    </location>
</feature>
<evidence type="ECO:0000256" key="3">
    <source>
        <dbReference type="ARBA" id="ARBA00023163"/>
    </source>
</evidence>
<keyword evidence="1" id="KW-0805">Transcription regulation</keyword>
<reference evidence="5 6" key="1">
    <citation type="submission" date="2017-09" db="EMBL/GenBank/DDBJ databases">
        <authorList>
            <person name="Ehlers B."/>
            <person name="Leendertz F.H."/>
        </authorList>
    </citation>
    <scope>NUCLEOTIDE SEQUENCE [LARGE SCALE GENOMIC DNA]</scope>
    <source>
        <strain evidence="5 6">DSM 46844</strain>
    </source>
</reference>
<dbReference type="PROSITE" id="PS01124">
    <property type="entry name" value="HTH_ARAC_FAMILY_2"/>
    <property type="match status" value="1"/>
</dbReference>
<dbReference type="PANTHER" id="PTHR47894:SF4">
    <property type="entry name" value="HTH-TYPE TRANSCRIPTIONAL REGULATOR GADX"/>
    <property type="match status" value="1"/>
</dbReference>
<organism evidence="5 6">
    <name type="scientific">Geodermatophilus sabuli</name>
    <dbReference type="NCBI Taxonomy" id="1564158"/>
    <lineage>
        <taxon>Bacteria</taxon>
        <taxon>Bacillati</taxon>
        <taxon>Actinomycetota</taxon>
        <taxon>Actinomycetes</taxon>
        <taxon>Geodermatophilales</taxon>
        <taxon>Geodermatophilaceae</taxon>
        <taxon>Geodermatophilus</taxon>
    </lineage>
</organism>
<dbReference type="OrthoDB" id="5241536at2"/>
<dbReference type="InterPro" id="IPR018062">
    <property type="entry name" value="HTH_AraC-typ_CS"/>
</dbReference>
<keyword evidence="6" id="KW-1185">Reference proteome</keyword>
<dbReference type="Pfam" id="PF12833">
    <property type="entry name" value="HTH_18"/>
    <property type="match status" value="1"/>
</dbReference>
<dbReference type="AlphaFoldDB" id="A0A285EJY5"/>
<dbReference type="Pfam" id="PF12625">
    <property type="entry name" value="Arabinose_bd"/>
    <property type="match status" value="1"/>
</dbReference>
<evidence type="ECO:0000256" key="2">
    <source>
        <dbReference type="ARBA" id="ARBA00023125"/>
    </source>
</evidence>
<dbReference type="InterPro" id="IPR018060">
    <property type="entry name" value="HTH_AraC"/>
</dbReference>
<dbReference type="Gene3D" id="1.10.10.60">
    <property type="entry name" value="Homeodomain-like"/>
    <property type="match status" value="1"/>
</dbReference>
<dbReference type="EMBL" id="OBDO01000010">
    <property type="protein sequence ID" value="SNX98366.1"/>
    <property type="molecule type" value="Genomic_DNA"/>
</dbReference>
<evidence type="ECO:0000256" key="1">
    <source>
        <dbReference type="ARBA" id="ARBA00023015"/>
    </source>
</evidence>
<dbReference type="GO" id="GO:0005829">
    <property type="term" value="C:cytosol"/>
    <property type="evidence" value="ECO:0007669"/>
    <property type="project" value="TreeGrafter"/>
</dbReference>
<dbReference type="SMART" id="SM00342">
    <property type="entry name" value="HTH_ARAC"/>
    <property type="match status" value="1"/>
</dbReference>
<dbReference type="SUPFAM" id="SSF46689">
    <property type="entry name" value="Homeodomain-like"/>
    <property type="match status" value="1"/>
</dbReference>
<evidence type="ECO:0000313" key="5">
    <source>
        <dbReference type="EMBL" id="SNX98366.1"/>
    </source>
</evidence>
<dbReference type="GO" id="GO:0003700">
    <property type="term" value="F:DNA-binding transcription factor activity"/>
    <property type="evidence" value="ECO:0007669"/>
    <property type="project" value="InterPro"/>
</dbReference>
<protein>
    <submittedName>
        <fullName evidence="5">Transcriptional regulator, AraC family</fullName>
    </submittedName>
</protein>
<evidence type="ECO:0000313" key="6">
    <source>
        <dbReference type="Proteomes" id="UP000219514"/>
    </source>
</evidence>
<proteinExistence type="predicted"/>
<dbReference type="RefSeq" id="WP_097208296.1">
    <property type="nucleotide sequence ID" value="NZ_JACHXB010000005.1"/>
</dbReference>
<dbReference type="Proteomes" id="UP000219514">
    <property type="component" value="Unassembled WGS sequence"/>
</dbReference>
<accession>A0A285EJY5</accession>
<dbReference type="InterPro" id="IPR009057">
    <property type="entry name" value="Homeodomain-like_sf"/>
</dbReference>
<dbReference type="GO" id="GO:0000976">
    <property type="term" value="F:transcription cis-regulatory region binding"/>
    <property type="evidence" value="ECO:0007669"/>
    <property type="project" value="TreeGrafter"/>
</dbReference>
<keyword evidence="2" id="KW-0238">DNA-binding</keyword>
<evidence type="ECO:0000259" key="4">
    <source>
        <dbReference type="PROSITE" id="PS01124"/>
    </source>
</evidence>
<dbReference type="InterPro" id="IPR032687">
    <property type="entry name" value="AraC-type_N"/>
</dbReference>
<dbReference type="PROSITE" id="PS00041">
    <property type="entry name" value="HTH_ARAC_FAMILY_1"/>
    <property type="match status" value="1"/>
</dbReference>
<sequence length="341" mass="37230">MKRLVRYATLTGYADVARACGLDPARLMASVGLDIADLAATDKWIPGAPVARLLELSARESGCEDFAVRMAAMRTLSTVGPLSVVLREEPDLRSALELLTRYEHVFIGVLDLRMAEADGLATVQAWLDFGEPVLLRQSLDLTAASLVGIIRMLVGADWQPLSVCFAHRPPADARTFHRVFGPGLRFEHECTGVVFPAADLDRPTVTPDPGLQPYREMLLQSIASPRPQTTADQVRALVELALPLGQCSMARISHTLGEQPRTLHRHLAGGGESFTTIVHGTRARLAVRYLSNDRYTLTDVSQLLGFAAPSTFSNWFRQQFGTTASEWRSRAQVGNGIGARA</sequence>
<gene>
    <name evidence="5" type="ORF">SAMN06893097_110149</name>
</gene>
<keyword evidence="3" id="KW-0804">Transcription</keyword>